<accession>A0ABR1ISC7</accession>
<dbReference type="EMBL" id="JBANRG010000082">
    <property type="protein sequence ID" value="KAK7437886.1"/>
    <property type="molecule type" value="Genomic_DNA"/>
</dbReference>
<evidence type="ECO:0000313" key="3">
    <source>
        <dbReference type="Proteomes" id="UP001498398"/>
    </source>
</evidence>
<feature type="region of interest" description="Disordered" evidence="1">
    <location>
        <begin position="109"/>
        <end position="151"/>
    </location>
</feature>
<evidence type="ECO:0000256" key="1">
    <source>
        <dbReference type="SAM" id="MobiDB-lite"/>
    </source>
</evidence>
<proteinExistence type="predicted"/>
<organism evidence="2 3">
    <name type="scientific">Marasmiellus scandens</name>
    <dbReference type="NCBI Taxonomy" id="2682957"/>
    <lineage>
        <taxon>Eukaryota</taxon>
        <taxon>Fungi</taxon>
        <taxon>Dikarya</taxon>
        <taxon>Basidiomycota</taxon>
        <taxon>Agaricomycotina</taxon>
        <taxon>Agaricomycetes</taxon>
        <taxon>Agaricomycetidae</taxon>
        <taxon>Agaricales</taxon>
        <taxon>Marasmiineae</taxon>
        <taxon>Omphalotaceae</taxon>
        <taxon>Marasmiellus</taxon>
    </lineage>
</organism>
<keyword evidence="3" id="KW-1185">Reference proteome</keyword>
<comment type="caution">
    <text evidence="2">The sequence shown here is derived from an EMBL/GenBank/DDBJ whole genome shotgun (WGS) entry which is preliminary data.</text>
</comment>
<sequence length="409" mass="47175">MLCNYCSWFFNACSSTTVIEWIPILLLSLGIFCIVTEQYTLGLVTPHSGCKKTQEPNIAKYGIPNPELPVIDSCLETSSEPLIGFGSYTRRKVLKARVKRRRRQNHWPWRTPHSKLEDSHEEDSEKLETCTPSTNDSGSQRHSQPPRDSSKNSLDQIYVYHLYTTFWQSLFWSSFVSHANHIGPRTKTHIPPHHLRLLETKLGVPRMAPPASGYTRFEFGCLFGRCDHPYWDRQFIKEHLAALRIRKAKRCAREYYALRQAGCLEDGHALGWKNGCFCEGKLGRSWARVMRRCEEIYRIDSGSAMGPKSNEQKLREIAQAWHENSALSRDMFIAEDSTILFHEGVTALQIAEHLDLTSPEKNKHMLRDPDREADWASMSRYFSFIFGCGSKDIWNKPDVMFNAWPEPAD</sequence>
<name>A0ABR1ISC7_9AGAR</name>
<reference evidence="2 3" key="1">
    <citation type="submission" date="2024-01" db="EMBL/GenBank/DDBJ databases">
        <title>A draft genome for the cacao thread blight pathogen Marasmiellus scandens.</title>
        <authorList>
            <person name="Baruah I.K."/>
            <person name="Leung J."/>
            <person name="Bukari Y."/>
            <person name="Amoako-Attah I."/>
            <person name="Meinhardt L.W."/>
            <person name="Bailey B.A."/>
            <person name="Cohen S.P."/>
        </authorList>
    </citation>
    <scope>NUCLEOTIDE SEQUENCE [LARGE SCALE GENOMIC DNA]</scope>
    <source>
        <strain evidence="2 3">GH-19</strain>
    </source>
</reference>
<gene>
    <name evidence="2" type="ORF">VKT23_018321</name>
</gene>
<evidence type="ECO:0000313" key="2">
    <source>
        <dbReference type="EMBL" id="KAK7437886.1"/>
    </source>
</evidence>
<feature type="compositionally biased region" description="Polar residues" evidence="1">
    <location>
        <begin position="130"/>
        <end position="151"/>
    </location>
</feature>
<protein>
    <submittedName>
        <fullName evidence="2">Uncharacterized protein</fullName>
    </submittedName>
</protein>
<dbReference type="Proteomes" id="UP001498398">
    <property type="component" value="Unassembled WGS sequence"/>
</dbReference>